<dbReference type="EMBL" id="FNYS01000019">
    <property type="protein sequence ID" value="SEJ24851.1"/>
    <property type="molecule type" value="Genomic_DNA"/>
</dbReference>
<proteinExistence type="predicted"/>
<protein>
    <submittedName>
        <fullName evidence="1">Uncharacterized protein</fullName>
    </submittedName>
</protein>
<dbReference type="AlphaFoldDB" id="A0A1H6X6L8"/>
<dbReference type="Proteomes" id="UP000183077">
    <property type="component" value="Unassembled WGS sequence"/>
</dbReference>
<evidence type="ECO:0000313" key="1">
    <source>
        <dbReference type="EMBL" id="SEJ24851.1"/>
    </source>
</evidence>
<reference evidence="1 2" key="1">
    <citation type="submission" date="2016-10" db="EMBL/GenBank/DDBJ databases">
        <authorList>
            <person name="de Groot N.N."/>
        </authorList>
    </citation>
    <scope>NUCLEOTIDE SEQUENCE [LARGE SCALE GENOMIC DNA]</scope>
    <source>
        <strain evidence="1 2">DSM 23048</strain>
    </source>
</reference>
<gene>
    <name evidence="1" type="ORF">SAMN04488018_11934</name>
</gene>
<accession>A0A1H6X6L8</accession>
<organism evidence="1 2">
    <name type="scientific">Myroides marinus</name>
    <dbReference type="NCBI Taxonomy" id="703342"/>
    <lineage>
        <taxon>Bacteria</taxon>
        <taxon>Pseudomonadati</taxon>
        <taxon>Bacteroidota</taxon>
        <taxon>Flavobacteriia</taxon>
        <taxon>Flavobacteriales</taxon>
        <taxon>Flavobacteriaceae</taxon>
        <taxon>Myroides</taxon>
    </lineage>
</organism>
<name>A0A1H6X6L8_9FLAO</name>
<sequence length="42" mass="5253">MTNWLNKIKTDKFIKRFCMQKGYWLYLLKQTLIFVKLKKQTL</sequence>
<evidence type="ECO:0000313" key="2">
    <source>
        <dbReference type="Proteomes" id="UP000183077"/>
    </source>
</evidence>